<proteinExistence type="predicted"/>
<name>A0A2R6NIP7_9APHY</name>
<reference evidence="1 2" key="1">
    <citation type="submission" date="2018-02" db="EMBL/GenBank/DDBJ databases">
        <title>Genome sequence of the basidiomycete white-rot fungus Phlebia centrifuga.</title>
        <authorList>
            <person name="Granchi Z."/>
            <person name="Peng M."/>
            <person name="de Vries R.P."/>
            <person name="Hilden K."/>
            <person name="Makela M.R."/>
            <person name="Grigoriev I."/>
            <person name="Riley R."/>
        </authorList>
    </citation>
    <scope>NUCLEOTIDE SEQUENCE [LARGE SCALE GENOMIC DNA]</scope>
    <source>
        <strain evidence="1 2">FBCC195</strain>
    </source>
</reference>
<protein>
    <submittedName>
        <fullName evidence="1">Uncharacterized protein</fullName>
    </submittedName>
</protein>
<comment type="caution">
    <text evidence="1">The sequence shown here is derived from an EMBL/GenBank/DDBJ whole genome shotgun (WGS) entry which is preliminary data.</text>
</comment>
<keyword evidence="2" id="KW-1185">Reference proteome</keyword>
<gene>
    <name evidence="1" type="ORF">PHLCEN_2v11849</name>
</gene>
<dbReference type="EMBL" id="MLYV02001198">
    <property type="protein sequence ID" value="PSR72257.1"/>
    <property type="molecule type" value="Genomic_DNA"/>
</dbReference>
<organism evidence="1 2">
    <name type="scientific">Hermanssonia centrifuga</name>
    <dbReference type="NCBI Taxonomy" id="98765"/>
    <lineage>
        <taxon>Eukaryota</taxon>
        <taxon>Fungi</taxon>
        <taxon>Dikarya</taxon>
        <taxon>Basidiomycota</taxon>
        <taxon>Agaricomycotina</taxon>
        <taxon>Agaricomycetes</taxon>
        <taxon>Polyporales</taxon>
        <taxon>Meruliaceae</taxon>
        <taxon>Hermanssonia</taxon>
    </lineage>
</organism>
<evidence type="ECO:0000313" key="2">
    <source>
        <dbReference type="Proteomes" id="UP000186601"/>
    </source>
</evidence>
<accession>A0A2R6NIP7</accession>
<evidence type="ECO:0000313" key="1">
    <source>
        <dbReference type="EMBL" id="PSR72257.1"/>
    </source>
</evidence>
<dbReference type="Proteomes" id="UP000186601">
    <property type="component" value="Unassembled WGS sequence"/>
</dbReference>
<sequence>MKASQIVKWGSLISDTSSWPCLHFDEIDEFWKFVHRLTALRTRVSKSEAEIQDRVDIFRGMLPGLPPA</sequence>
<dbReference type="AlphaFoldDB" id="A0A2R6NIP7"/>